<dbReference type="Gene3D" id="3.40.50.1100">
    <property type="match status" value="2"/>
</dbReference>
<keyword evidence="15" id="KW-1185">Reference proteome</keyword>
<dbReference type="PROSITE" id="PS00168">
    <property type="entry name" value="TRP_SYNTHASE_BETA"/>
    <property type="match status" value="1"/>
</dbReference>
<organism evidence="14 15">
    <name type="scientific">Anisodus acutangulus</name>
    <dbReference type="NCBI Taxonomy" id="402998"/>
    <lineage>
        <taxon>Eukaryota</taxon>
        <taxon>Viridiplantae</taxon>
        <taxon>Streptophyta</taxon>
        <taxon>Embryophyta</taxon>
        <taxon>Tracheophyta</taxon>
        <taxon>Spermatophyta</taxon>
        <taxon>Magnoliopsida</taxon>
        <taxon>eudicotyledons</taxon>
        <taxon>Gunneridae</taxon>
        <taxon>Pentapetalae</taxon>
        <taxon>asterids</taxon>
        <taxon>lamiids</taxon>
        <taxon>Solanales</taxon>
        <taxon>Solanaceae</taxon>
        <taxon>Solanoideae</taxon>
        <taxon>Hyoscyameae</taxon>
        <taxon>Anisodus</taxon>
    </lineage>
</organism>
<evidence type="ECO:0000256" key="3">
    <source>
        <dbReference type="ARBA" id="ARBA00012043"/>
    </source>
</evidence>
<dbReference type="Pfam" id="PF25154">
    <property type="entry name" value="TPR_AP5Z1_C"/>
    <property type="match status" value="2"/>
</dbReference>
<evidence type="ECO:0000256" key="1">
    <source>
        <dbReference type="ARBA" id="ARBA00001933"/>
    </source>
</evidence>
<comment type="pathway">
    <text evidence="2 10">Amino-acid biosynthesis; L-tryptophan biosynthesis; L-tryptophan from chorismate: step 5/5.</text>
</comment>
<dbReference type="InterPro" id="IPR006653">
    <property type="entry name" value="Trp_synth_b_CS"/>
</dbReference>
<dbReference type="InterPro" id="IPR006654">
    <property type="entry name" value="Trp_synth_beta"/>
</dbReference>
<keyword evidence="7 10" id="KW-0057">Aromatic amino acid biosynthesis</keyword>
<gene>
    <name evidence="14" type="ORF">K7X08_016190</name>
</gene>
<evidence type="ECO:0000256" key="7">
    <source>
        <dbReference type="ARBA" id="ARBA00023141"/>
    </source>
</evidence>
<evidence type="ECO:0000256" key="9">
    <source>
        <dbReference type="ARBA" id="ARBA00049047"/>
    </source>
</evidence>
<dbReference type="OrthoDB" id="744564at2759"/>
<dbReference type="NCBIfam" id="TIGR00263">
    <property type="entry name" value="trpB"/>
    <property type="match status" value="1"/>
</dbReference>
<feature type="domain" description="AP-5 complex subunit zeta-1 C-terminal TPR" evidence="13">
    <location>
        <begin position="700"/>
        <end position="798"/>
    </location>
</feature>
<dbReference type="FunFam" id="3.40.50.1100:FF:000001">
    <property type="entry name" value="Tryptophan synthase beta chain"/>
    <property type="match status" value="1"/>
</dbReference>
<evidence type="ECO:0000256" key="11">
    <source>
        <dbReference type="SAM" id="MobiDB-lite"/>
    </source>
</evidence>
<reference evidence="15" key="1">
    <citation type="journal article" date="2023" name="Proc. Natl. Acad. Sci. U.S.A.">
        <title>Genomic and structural basis for evolution of tropane alkaloid biosynthesis.</title>
        <authorList>
            <person name="Wanga Y.-J."/>
            <person name="Taina T."/>
            <person name="Yua J.-Y."/>
            <person name="Lia J."/>
            <person name="Xua B."/>
            <person name="Chenc J."/>
            <person name="D'Auriad J.C."/>
            <person name="Huanga J.-P."/>
            <person name="Huanga S.-X."/>
        </authorList>
    </citation>
    <scope>NUCLEOTIDE SEQUENCE [LARGE SCALE GENOMIC DNA]</scope>
    <source>
        <strain evidence="15">cv. KIB-2019</strain>
    </source>
</reference>
<keyword evidence="6 10" id="KW-0663">Pyridoxal phosphate</keyword>
<dbReference type="FunFam" id="3.40.50.1100:FF:000004">
    <property type="entry name" value="Tryptophan synthase beta chain"/>
    <property type="match status" value="1"/>
</dbReference>
<dbReference type="InterPro" id="IPR023026">
    <property type="entry name" value="Trp_synth_beta/beta-like"/>
</dbReference>
<keyword evidence="5 10" id="KW-0822">Tryptophan biosynthesis</keyword>
<sequence>MAFSSTVSPKHCRLSSASSSNFPKSGIPLKLNKITVCPSSSSKLLPSIACVLAEKQSMASAEPSVLQRPDSFGRFGKFGGKYVPETLMHALDELESAFKSLATDEAFQKELDGILKDYVGRESPLYFAERLTEHYKRPDGEGPLIYLKREDLNHTGAHKINNAVAQALLAKRLGKKRIIAETGAGQHGVATATVCARFGLECIIYMGAQDMERQALNVFRMKLLGAAVRGVHSGTATLKDATSEAIRDWVTNVETTHYILGSVAGPHPYPMMVREFHAVIGKETRKQALEKWGGKPDVLVACVGGGSNAMGLFHEFVDDKDVRLIGVEAAGFGVDSGKHAATLTKGEVGVLHGAMSYLLQDEDGQIVEPHSISAGLDYPGVGPEHSFLKDLGRAEYYSITDEEALEAFKRLSRLEGIIPALETSHALAYLEKLCPTLPNGTKVVLNCSGRGDKDVQTAINEFADPIVAEATLDFLNANKKKSSCSFPTLLPQVHIQVKLEKAFHRICPSLISQGSFLPQLPSIVDLPILSVALERVEKSSGSLVGSRIASIQKSTAPEDSSTIAVADAFFLELLKDENDVNAALQAAVTTPMSDRLKQALRMTPRLLDIYTAIAIHEVDDSLLFALVPLLMARYSNLFPEKLFLYEVQKRILELMLVAFSRAPSFIALLKKPIVDRLGEAYDSLTKCGGGGEAHKDAARELFESLELLLRLGLRESALGSDATKFRKSSQSRLLCFIVTAIAKLATYHPDLFPRARVSLTKVARSQISDARVSKRAHDYLGLMNEPTICLSVFGPCESPSKGMQKPATVNWSEGGTKMISHLPFYLLGEQEGRLSDNCLNIKTTKNSFLGAVGFSLLLI</sequence>
<accession>A0A9Q1LER3</accession>
<evidence type="ECO:0000256" key="5">
    <source>
        <dbReference type="ARBA" id="ARBA00022822"/>
    </source>
</evidence>
<dbReference type="HAMAP" id="MF_00133">
    <property type="entry name" value="Trp_synth_beta"/>
    <property type="match status" value="1"/>
</dbReference>
<dbReference type="InterPro" id="IPR056856">
    <property type="entry name" value="TPR_AP5Z1_C"/>
</dbReference>
<feature type="region of interest" description="Disordered" evidence="11">
    <location>
        <begin position="1"/>
        <end position="20"/>
    </location>
</feature>
<dbReference type="EC" id="4.2.1.20" evidence="3 10"/>
<dbReference type="GO" id="GO:0004834">
    <property type="term" value="F:tryptophan synthase activity"/>
    <property type="evidence" value="ECO:0007669"/>
    <property type="project" value="UniProtKB-EC"/>
</dbReference>
<evidence type="ECO:0000256" key="6">
    <source>
        <dbReference type="ARBA" id="ARBA00022898"/>
    </source>
</evidence>
<proteinExistence type="inferred from homology"/>
<evidence type="ECO:0000256" key="8">
    <source>
        <dbReference type="ARBA" id="ARBA00023239"/>
    </source>
</evidence>
<feature type="domain" description="Tryptophan synthase beta chain-like PALP" evidence="12">
    <location>
        <begin position="121"/>
        <end position="449"/>
    </location>
</feature>
<dbReference type="Proteomes" id="UP001152561">
    <property type="component" value="Unassembled WGS sequence"/>
</dbReference>
<keyword evidence="8 10" id="KW-0456">Lyase</keyword>
<dbReference type="InterPro" id="IPR001926">
    <property type="entry name" value="TrpB-like_PALP"/>
</dbReference>
<comment type="catalytic activity">
    <reaction evidence="9 10">
        <text>(1S,2R)-1-C-(indol-3-yl)glycerol 3-phosphate + L-serine = D-glyceraldehyde 3-phosphate + L-tryptophan + H2O</text>
        <dbReference type="Rhea" id="RHEA:10532"/>
        <dbReference type="ChEBI" id="CHEBI:15377"/>
        <dbReference type="ChEBI" id="CHEBI:33384"/>
        <dbReference type="ChEBI" id="CHEBI:57912"/>
        <dbReference type="ChEBI" id="CHEBI:58866"/>
        <dbReference type="ChEBI" id="CHEBI:59776"/>
        <dbReference type="EC" id="4.2.1.20"/>
    </reaction>
</comment>
<dbReference type="SUPFAM" id="SSF53686">
    <property type="entry name" value="Tryptophan synthase beta subunit-like PLP-dependent enzymes"/>
    <property type="match status" value="1"/>
</dbReference>
<dbReference type="InterPro" id="IPR036052">
    <property type="entry name" value="TrpB-like_PALP_sf"/>
</dbReference>
<protein>
    <recommendedName>
        <fullName evidence="3 10">Tryptophan synthase</fullName>
        <ecNumber evidence="3 10">4.2.1.20</ecNumber>
    </recommendedName>
</protein>
<dbReference type="GO" id="GO:0009570">
    <property type="term" value="C:chloroplast stroma"/>
    <property type="evidence" value="ECO:0007669"/>
    <property type="project" value="TreeGrafter"/>
</dbReference>
<dbReference type="Pfam" id="PF00291">
    <property type="entry name" value="PALP"/>
    <property type="match status" value="1"/>
</dbReference>
<dbReference type="EMBL" id="JAJAGQ010000019">
    <property type="protein sequence ID" value="KAJ8534462.1"/>
    <property type="molecule type" value="Genomic_DNA"/>
</dbReference>
<evidence type="ECO:0000256" key="4">
    <source>
        <dbReference type="ARBA" id="ARBA00022605"/>
    </source>
</evidence>
<comment type="caution">
    <text evidence="14">The sequence shown here is derived from an EMBL/GenBank/DDBJ whole genome shotgun (WGS) entry which is preliminary data.</text>
</comment>
<keyword evidence="4 10" id="KW-0028">Amino-acid biosynthesis</keyword>
<evidence type="ECO:0000256" key="10">
    <source>
        <dbReference type="RuleBase" id="RU003663"/>
    </source>
</evidence>
<comment type="cofactor">
    <cofactor evidence="1 10">
        <name>pyridoxal 5'-phosphate</name>
        <dbReference type="ChEBI" id="CHEBI:597326"/>
    </cofactor>
</comment>
<evidence type="ECO:0000313" key="15">
    <source>
        <dbReference type="Proteomes" id="UP001152561"/>
    </source>
</evidence>
<feature type="domain" description="AP-5 complex subunit zeta-1 C-terminal TPR" evidence="13">
    <location>
        <begin position="503"/>
        <end position="678"/>
    </location>
</feature>
<dbReference type="CDD" id="cd06446">
    <property type="entry name" value="Trp-synth_B"/>
    <property type="match status" value="1"/>
</dbReference>
<dbReference type="PANTHER" id="PTHR48077:SF3">
    <property type="entry name" value="TRYPTOPHAN SYNTHASE"/>
    <property type="match status" value="1"/>
</dbReference>
<dbReference type="PANTHER" id="PTHR48077">
    <property type="entry name" value="TRYPTOPHAN SYNTHASE-RELATED"/>
    <property type="match status" value="1"/>
</dbReference>
<evidence type="ECO:0000256" key="2">
    <source>
        <dbReference type="ARBA" id="ARBA00004733"/>
    </source>
</evidence>
<evidence type="ECO:0000313" key="14">
    <source>
        <dbReference type="EMBL" id="KAJ8534462.1"/>
    </source>
</evidence>
<dbReference type="AlphaFoldDB" id="A0A9Q1LER3"/>
<evidence type="ECO:0000259" key="13">
    <source>
        <dbReference type="Pfam" id="PF25154"/>
    </source>
</evidence>
<evidence type="ECO:0000259" key="12">
    <source>
        <dbReference type="Pfam" id="PF00291"/>
    </source>
</evidence>
<name>A0A9Q1LER3_9SOLA</name>